<organism evidence="18 19">
    <name type="scientific">Dimargaris verticillata</name>
    <dbReference type="NCBI Taxonomy" id="2761393"/>
    <lineage>
        <taxon>Eukaryota</taxon>
        <taxon>Fungi</taxon>
        <taxon>Fungi incertae sedis</taxon>
        <taxon>Zoopagomycota</taxon>
        <taxon>Kickxellomycotina</taxon>
        <taxon>Dimargaritomycetes</taxon>
        <taxon>Dimargaritales</taxon>
        <taxon>Dimargaritaceae</taxon>
        <taxon>Dimargaris</taxon>
    </lineage>
</organism>
<keyword evidence="19" id="KW-1185">Reference proteome</keyword>
<evidence type="ECO:0000256" key="12">
    <source>
        <dbReference type="ARBA" id="ARBA00023204"/>
    </source>
</evidence>
<evidence type="ECO:0000256" key="5">
    <source>
        <dbReference type="ARBA" id="ARBA00022618"/>
    </source>
</evidence>
<evidence type="ECO:0000256" key="14">
    <source>
        <dbReference type="ARBA" id="ARBA00023306"/>
    </source>
</evidence>
<comment type="subcellular location">
    <subcellularLocation>
        <location evidence="2">Cytoplasm</location>
    </subcellularLocation>
    <subcellularLocation>
        <location evidence="1">Nucleus</location>
    </subcellularLocation>
</comment>
<evidence type="ECO:0000313" key="19">
    <source>
        <dbReference type="Proteomes" id="UP001151582"/>
    </source>
</evidence>
<evidence type="ECO:0000256" key="7">
    <source>
        <dbReference type="ARBA" id="ARBA00022737"/>
    </source>
</evidence>
<sequence>MGLTRYQATALENVPAFVAEQFQHCLADAPSTACQSHLPDGGRSLQAGIDTAANGKDKHQHLQVRLLQTASSAPWDAAAAAAIASFGHSLQPNAGHVADTMPCIHDRITVELNYCQSWLRVAFLYDLQRPAICPDIILLPSTDQTPSASPPDTPVSVGSSEFDPSWKELIAPLGEYSPKDSSWALKVLQRLLDLYKEHHHRDVASFYMDRIRFEYGCWKDHQVQQNSIGFEGRVIYTPSPAPHEVLFRIPVHIHDNLPKQLQTHGIHGCLVVRYTIPRRKEDSSDVLDVSVTCHLDDPWGRLAATFQLPPLVKTRSLVDYVATVTKKLASEVLAQYGISFGATSFGKALTHTFKSQVIEYTPITYEYITFLFELAWVHTPETLPNALGTSAPSKPQLATALVSCHIPPEFPCESLNIQLMSPLHFDSPNGTSLRRTQWRQWRPRTSNLAVSDAVQEWK</sequence>
<dbReference type="AlphaFoldDB" id="A0A9W8B9R4"/>
<keyword evidence="4" id="KW-0963">Cytoplasm</keyword>
<keyword evidence="6" id="KW-0053">Apoptosis</keyword>
<evidence type="ECO:0000256" key="17">
    <source>
        <dbReference type="ARBA" id="ARBA00032630"/>
    </source>
</evidence>
<dbReference type="GO" id="GO:0070552">
    <property type="term" value="C:BRISC complex"/>
    <property type="evidence" value="ECO:0007669"/>
    <property type="project" value="InterPro"/>
</dbReference>
<keyword evidence="11" id="KW-0156">Chromatin regulator</keyword>
<dbReference type="GO" id="GO:0006302">
    <property type="term" value="P:double-strand break repair"/>
    <property type="evidence" value="ECO:0007669"/>
    <property type="project" value="TreeGrafter"/>
</dbReference>
<dbReference type="GO" id="GO:0051301">
    <property type="term" value="P:cell division"/>
    <property type="evidence" value="ECO:0007669"/>
    <property type="project" value="UniProtKB-KW"/>
</dbReference>
<accession>A0A9W8B9R4</accession>
<protein>
    <recommendedName>
        <fullName evidence="3">BRISC and BRCA1-A complex member 2</fullName>
    </recommendedName>
    <alternativeName>
        <fullName evidence="16">BRCA1-A complex subunit BRE</fullName>
    </alternativeName>
    <alternativeName>
        <fullName evidence="17">BRCA1/BRCA2-containing complex subunit 45</fullName>
    </alternativeName>
</protein>
<evidence type="ECO:0000256" key="2">
    <source>
        <dbReference type="ARBA" id="ARBA00004496"/>
    </source>
</evidence>
<keyword evidence="5" id="KW-0132">Cell division</keyword>
<evidence type="ECO:0000256" key="16">
    <source>
        <dbReference type="ARBA" id="ARBA00032491"/>
    </source>
</evidence>
<dbReference type="OrthoDB" id="5597749at2759"/>
<evidence type="ECO:0000256" key="4">
    <source>
        <dbReference type="ARBA" id="ARBA00022490"/>
    </source>
</evidence>
<dbReference type="Proteomes" id="UP001151582">
    <property type="component" value="Unassembled WGS sequence"/>
</dbReference>
<dbReference type="GO" id="GO:0006325">
    <property type="term" value="P:chromatin organization"/>
    <property type="evidence" value="ECO:0007669"/>
    <property type="project" value="UniProtKB-KW"/>
</dbReference>
<keyword evidence="8" id="KW-0227">DNA damage</keyword>
<dbReference type="EMBL" id="JANBQB010000025">
    <property type="protein sequence ID" value="KAJ1984258.1"/>
    <property type="molecule type" value="Genomic_DNA"/>
</dbReference>
<evidence type="ECO:0000256" key="9">
    <source>
        <dbReference type="ARBA" id="ARBA00022776"/>
    </source>
</evidence>
<reference evidence="18" key="1">
    <citation type="submission" date="2022-07" db="EMBL/GenBank/DDBJ databases">
        <title>Phylogenomic reconstructions and comparative analyses of Kickxellomycotina fungi.</title>
        <authorList>
            <person name="Reynolds N.K."/>
            <person name="Stajich J.E."/>
            <person name="Barry K."/>
            <person name="Grigoriev I.V."/>
            <person name="Crous P."/>
            <person name="Smith M.E."/>
        </authorList>
    </citation>
    <scope>NUCLEOTIDE SEQUENCE</scope>
    <source>
        <strain evidence="18">RSA 567</strain>
    </source>
</reference>
<keyword evidence="9" id="KW-0498">Mitosis</keyword>
<comment type="caution">
    <text evidence="18">The sequence shown here is derived from an EMBL/GenBank/DDBJ whole genome shotgun (WGS) entry which is preliminary data.</text>
</comment>
<keyword evidence="14" id="KW-0131">Cell cycle</keyword>
<comment type="similarity">
    <text evidence="15">Belongs to the BABAM2 family.</text>
</comment>
<dbReference type="PANTHER" id="PTHR15189">
    <property type="entry name" value="BRISC AND BRCA1-A COMPLEX MEMBER 2"/>
    <property type="match status" value="1"/>
</dbReference>
<gene>
    <name evidence="18" type="ORF">H4R34_000770</name>
</gene>
<evidence type="ECO:0000256" key="13">
    <source>
        <dbReference type="ARBA" id="ARBA00023242"/>
    </source>
</evidence>
<evidence type="ECO:0000256" key="11">
    <source>
        <dbReference type="ARBA" id="ARBA00022853"/>
    </source>
</evidence>
<dbReference type="GO" id="GO:0005737">
    <property type="term" value="C:cytoplasm"/>
    <property type="evidence" value="ECO:0007669"/>
    <property type="project" value="UniProtKB-SubCell"/>
</dbReference>
<keyword evidence="7" id="KW-0677">Repeat</keyword>
<dbReference type="Pfam" id="PF06113">
    <property type="entry name" value="BRE"/>
    <property type="match status" value="1"/>
</dbReference>
<dbReference type="InterPro" id="IPR010358">
    <property type="entry name" value="BRE"/>
</dbReference>
<evidence type="ECO:0000256" key="15">
    <source>
        <dbReference type="ARBA" id="ARBA00025766"/>
    </source>
</evidence>
<evidence type="ECO:0000256" key="3">
    <source>
        <dbReference type="ARBA" id="ARBA00019438"/>
    </source>
</evidence>
<keyword evidence="10" id="KW-0833">Ubl conjugation pathway</keyword>
<name>A0A9W8B9R4_9FUNG</name>
<proteinExistence type="inferred from homology"/>
<evidence type="ECO:0000256" key="10">
    <source>
        <dbReference type="ARBA" id="ARBA00022786"/>
    </source>
</evidence>
<dbReference type="GO" id="GO:0006915">
    <property type="term" value="P:apoptotic process"/>
    <property type="evidence" value="ECO:0007669"/>
    <property type="project" value="UniProtKB-KW"/>
</dbReference>
<dbReference type="PANTHER" id="PTHR15189:SF7">
    <property type="entry name" value="BRISC AND BRCA1-A COMPLEX MEMBER 2"/>
    <property type="match status" value="1"/>
</dbReference>
<evidence type="ECO:0000256" key="1">
    <source>
        <dbReference type="ARBA" id="ARBA00004123"/>
    </source>
</evidence>
<evidence type="ECO:0000313" key="18">
    <source>
        <dbReference type="EMBL" id="KAJ1984258.1"/>
    </source>
</evidence>
<keyword evidence="13" id="KW-0539">Nucleus</keyword>
<keyword evidence="12" id="KW-0234">DNA repair</keyword>
<evidence type="ECO:0000256" key="8">
    <source>
        <dbReference type="ARBA" id="ARBA00022763"/>
    </source>
</evidence>
<evidence type="ECO:0000256" key="6">
    <source>
        <dbReference type="ARBA" id="ARBA00022703"/>
    </source>
</evidence>